<evidence type="ECO:0000259" key="6">
    <source>
        <dbReference type="PROSITE" id="PS51352"/>
    </source>
</evidence>
<dbReference type="InterPro" id="IPR036249">
    <property type="entry name" value="Thioredoxin-like_sf"/>
</dbReference>
<sequence length="171" mass="18869">MLFVPVIVFAVLAAFFWRGLSLDPTAMPSALVGKPMPQFELPALEQNRGTISSTELVGQPYLLNVWATWCPTCKAEHPFLVDLAESGVNIIGVYYRDDTSKADGWLTNLGNPYLMNIVDEDGKLGIDLGVFGTPETYFVDAAGVIRYKHVGLISQKNWQEELGPIYESIKG</sequence>
<dbReference type="InterPro" id="IPR013740">
    <property type="entry name" value="Redoxin"/>
</dbReference>
<name>A0AAV3TX98_9ALTE</name>
<dbReference type="SUPFAM" id="SSF52833">
    <property type="entry name" value="Thioredoxin-like"/>
    <property type="match status" value="1"/>
</dbReference>
<comment type="subcellular location">
    <subcellularLocation>
        <location evidence="1">Cell inner membrane</location>
        <topology evidence="1">Single-pass membrane protein</topology>
        <orientation evidence="1">Periplasmic side</orientation>
    </subcellularLocation>
</comment>
<dbReference type="PANTHER" id="PTHR42852">
    <property type="entry name" value="THIOL:DISULFIDE INTERCHANGE PROTEIN DSBE"/>
    <property type="match status" value="1"/>
</dbReference>
<protein>
    <submittedName>
        <fullName evidence="7">Thiol:disulfide interchange protein DsbE</fullName>
    </submittedName>
</protein>
<keyword evidence="4" id="KW-1015">Disulfide bond</keyword>
<dbReference type="InterPro" id="IPR004799">
    <property type="entry name" value="Periplasmic_diS_OxRdtase_DsbE"/>
</dbReference>
<dbReference type="NCBIfam" id="TIGR00385">
    <property type="entry name" value="dsbE"/>
    <property type="match status" value="1"/>
</dbReference>
<dbReference type="PROSITE" id="PS51352">
    <property type="entry name" value="THIOREDOXIN_2"/>
    <property type="match status" value="1"/>
</dbReference>
<comment type="similarity">
    <text evidence="2">Belongs to the thioredoxin family. DsbE subfamily.</text>
</comment>
<gene>
    <name evidence="7" type="primary">dsbE</name>
    <name evidence="7" type="ORF">GCM10025791_01120</name>
</gene>
<dbReference type="GO" id="GO:0015036">
    <property type="term" value="F:disulfide oxidoreductase activity"/>
    <property type="evidence" value="ECO:0007669"/>
    <property type="project" value="InterPro"/>
</dbReference>
<organism evidence="7 8">
    <name type="scientific">Halioxenophilus aromaticivorans</name>
    <dbReference type="NCBI Taxonomy" id="1306992"/>
    <lineage>
        <taxon>Bacteria</taxon>
        <taxon>Pseudomonadati</taxon>
        <taxon>Pseudomonadota</taxon>
        <taxon>Gammaproteobacteria</taxon>
        <taxon>Alteromonadales</taxon>
        <taxon>Alteromonadaceae</taxon>
        <taxon>Halioxenophilus</taxon>
    </lineage>
</organism>
<dbReference type="Gene3D" id="3.40.30.10">
    <property type="entry name" value="Glutaredoxin"/>
    <property type="match status" value="1"/>
</dbReference>
<keyword evidence="8" id="KW-1185">Reference proteome</keyword>
<dbReference type="InterPro" id="IPR050553">
    <property type="entry name" value="Thioredoxin_ResA/DsbE_sf"/>
</dbReference>
<evidence type="ECO:0000313" key="8">
    <source>
        <dbReference type="Proteomes" id="UP001409585"/>
    </source>
</evidence>
<accession>A0AAV3TX98</accession>
<keyword evidence="3" id="KW-0201">Cytochrome c-type biogenesis</keyword>
<reference evidence="8" key="1">
    <citation type="journal article" date="2019" name="Int. J. Syst. Evol. Microbiol.">
        <title>The Global Catalogue of Microorganisms (GCM) 10K type strain sequencing project: providing services to taxonomists for standard genome sequencing and annotation.</title>
        <authorList>
            <consortium name="The Broad Institute Genomics Platform"/>
            <consortium name="The Broad Institute Genome Sequencing Center for Infectious Disease"/>
            <person name="Wu L."/>
            <person name="Ma J."/>
        </authorList>
    </citation>
    <scope>NUCLEOTIDE SEQUENCE [LARGE SCALE GENOMIC DNA]</scope>
    <source>
        <strain evidence="8">JCM 19134</strain>
    </source>
</reference>
<dbReference type="PROSITE" id="PS00194">
    <property type="entry name" value="THIOREDOXIN_1"/>
    <property type="match status" value="1"/>
</dbReference>
<evidence type="ECO:0000256" key="1">
    <source>
        <dbReference type="ARBA" id="ARBA00004383"/>
    </source>
</evidence>
<evidence type="ECO:0000313" key="7">
    <source>
        <dbReference type="EMBL" id="GAA4929235.1"/>
    </source>
</evidence>
<evidence type="ECO:0000256" key="3">
    <source>
        <dbReference type="ARBA" id="ARBA00022748"/>
    </source>
</evidence>
<dbReference type="GO" id="GO:0030288">
    <property type="term" value="C:outer membrane-bounded periplasmic space"/>
    <property type="evidence" value="ECO:0007669"/>
    <property type="project" value="InterPro"/>
</dbReference>
<dbReference type="EMBL" id="BAABLX010000001">
    <property type="protein sequence ID" value="GAA4929235.1"/>
    <property type="molecule type" value="Genomic_DNA"/>
</dbReference>
<evidence type="ECO:0000256" key="2">
    <source>
        <dbReference type="ARBA" id="ARBA00007758"/>
    </source>
</evidence>
<dbReference type="InterPro" id="IPR013766">
    <property type="entry name" value="Thioredoxin_domain"/>
</dbReference>
<dbReference type="CDD" id="cd03010">
    <property type="entry name" value="TlpA_like_DsbE"/>
    <property type="match status" value="1"/>
</dbReference>
<evidence type="ECO:0000256" key="4">
    <source>
        <dbReference type="ARBA" id="ARBA00023157"/>
    </source>
</evidence>
<dbReference type="GO" id="GO:0017004">
    <property type="term" value="P:cytochrome complex assembly"/>
    <property type="evidence" value="ECO:0007669"/>
    <property type="project" value="UniProtKB-KW"/>
</dbReference>
<proteinExistence type="inferred from homology"/>
<feature type="domain" description="Thioredoxin" evidence="6">
    <location>
        <begin position="30"/>
        <end position="171"/>
    </location>
</feature>
<comment type="caution">
    <text evidence="7">The sequence shown here is derived from an EMBL/GenBank/DDBJ whole genome shotgun (WGS) entry which is preliminary data.</text>
</comment>
<dbReference type="AlphaFoldDB" id="A0AAV3TX98"/>
<keyword evidence="5" id="KW-0676">Redox-active center</keyword>
<dbReference type="PANTHER" id="PTHR42852:SF6">
    <property type="entry name" value="THIOL:DISULFIDE INTERCHANGE PROTEIN DSBE"/>
    <property type="match status" value="1"/>
</dbReference>
<dbReference type="InterPro" id="IPR017937">
    <property type="entry name" value="Thioredoxin_CS"/>
</dbReference>
<dbReference type="Pfam" id="PF08534">
    <property type="entry name" value="Redoxin"/>
    <property type="match status" value="1"/>
</dbReference>
<evidence type="ECO:0000256" key="5">
    <source>
        <dbReference type="ARBA" id="ARBA00023284"/>
    </source>
</evidence>
<dbReference type="Proteomes" id="UP001409585">
    <property type="component" value="Unassembled WGS sequence"/>
</dbReference>
<dbReference type="GO" id="GO:0005886">
    <property type="term" value="C:plasma membrane"/>
    <property type="evidence" value="ECO:0007669"/>
    <property type="project" value="UniProtKB-SubCell"/>
</dbReference>